<dbReference type="GO" id="GO:0009062">
    <property type="term" value="P:fatty acid catabolic process"/>
    <property type="evidence" value="ECO:0007669"/>
    <property type="project" value="InterPro"/>
</dbReference>
<reference evidence="11" key="3">
    <citation type="submission" date="2025-08" db="UniProtKB">
        <authorList>
            <consortium name="Ensembl"/>
        </authorList>
    </citation>
    <scope>IDENTIFICATION</scope>
    <source>
        <strain evidence="11">C57BL/6J</strain>
    </source>
</reference>
<evidence type="ECO:0000256" key="7">
    <source>
        <dbReference type="ARBA" id="ARBA00030890"/>
    </source>
</evidence>
<dbReference type="PANTHER" id="PTHR43296">
    <property type="entry name" value="PEROXISOMAL 2,4-DIENOYL-COA REDUCTASE"/>
    <property type="match status" value="1"/>
</dbReference>
<evidence type="ECO:0000256" key="6">
    <source>
        <dbReference type="ARBA" id="ARBA00026221"/>
    </source>
</evidence>
<dbReference type="GO" id="GO:0008670">
    <property type="term" value="F:2,4-dienoyl-CoA reductase (NADPH) activity"/>
    <property type="evidence" value="ECO:0007669"/>
    <property type="project" value="InterPro"/>
</dbReference>
<dbReference type="ExpressionAtlas" id="A0A494BB28">
    <property type="expression patterns" value="baseline and differential"/>
</dbReference>
<dbReference type="Ensembl" id="ENSMUST00000236268.2">
    <property type="protein sequence ID" value="ENSMUSP00000158287.2"/>
    <property type="gene ID" value="ENSMUSG00000036775.14"/>
</dbReference>
<evidence type="ECO:0000256" key="10">
    <source>
        <dbReference type="ARBA" id="ARBA00048631"/>
    </source>
</evidence>
<keyword evidence="14 15" id="KW-1267">Proteomics identification</keyword>
<dbReference type="GeneID" id="26378"/>
<dbReference type="InterPro" id="IPR002347">
    <property type="entry name" value="SDR_fam"/>
</dbReference>
<dbReference type="Bgee" id="ENSMUSG00000036775">
    <property type="expression patterns" value="Expressed in dorsal pancreas and 235 other cell types or tissues"/>
</dbReference>
<dbReference type="MGI" id="MGI:1347059">
    <property type="gene designation" value="Decr2"/>
</dbReference>
<dbReference type="PRINTS" id="PR00081">
    <property type="entry name" value="GDHRDH"/>
</dbReference>
<reference evidence="11 13" key="1">
    <citation type="journal article" date="2009" name="PLoS Biol.">
        <title>Lineage-specific biology revealed by a finished genome assembly of the mouse.</title>
        <authorList>
            <consortium name="Mouse Genome Sequencing Consortium"/>
            <person name="Church D.M."/>
            <person name="Goodstadt L."/>
            <person name="Hillier L.W."/>
            <person name="Zody M.C."/>
            <person name="Goldstein S."/>
            <person name="She X."/>
            <person name="Bult C.J."/>
            <person name="Agarwala R."/>
            <person name="Cherry J.L."/>
            <person name="DiCuccio M."/>
            <person name="Hlavina W."/>
            <person name="Kapustin Y."/>
            <person name="Meric P."/>
            <person name="Maglott D."/>
            <person name="Birtle Z."/>
            <person name="Marques A.C."/>
            <person name="Graves T."/>
            <person name="Zhou S."/>
            <person name="Teague B."/>
            <person name="Potamousis K."/>
            <person name="Churas C."/>
            <person name="Place M."/>
            <person name="Herschleb J."/>
            <person name="Runnheim R."/>
            <person name="Forrest D."/>
            <person name="Amos-Landgraf J."/>
            <person name="Schwartz D.C."/>
            <person name="Cheng Z."/>
            <person name="Lindblad-Toh K."/>
            <person name="Eichler E.E."/>
            <person name="Ponting C.P."/>
        </authorList>
    </citation>
    <scope>NUCLEOTIDE SEQUENCE [LARGE SCALE GENOMIC DNA]</scope>
    <source>
        <strain evidence="11 13">C57BL/6J</strain>
    </source>
</reference>
<evidence type="ECO:0000256" key="1">
    <source>
        <dbReference type="ARBA" id="ARBA00022857"/>
    </source>
</evidence>
<sequence length="257" mass="27432">MAQPPPDVEGDDCLPEYHHLFCPDLLQDKVAFITGGGSGIGFRIAEIFMRHGCHTVIVGRSLQKVTTAAKKLVAATGKRCLPLSMDVRVPPEVMTAVDQALQEFGKINILINCAAGNFLCPASALSFNAFKTVVDIDTIGTFNVSSVLYKKFFRDHGGVIVNITATLSMRGQVLQLHAGAAKAAVGGSNASSKLKHFSNPIPRLGTKTEIAHSVLYLASPLASYVSGIVLVVDGGSWMTFPNGIKQLLEFESFSAKL</sequence>
<comment type="catalytic activity">
    <reaction evidence="10">
        <text>(2E,4Z,7Z,10Z,13Z,16Z,19Z)-docosaheptaenoyl-CoA + NADPH + H(+) = (3E,7Z,10Z,13Z,16Z,19Z)-docosahexaenoyl-CoA + NADP(+)</text>
        <dbReference type="Rhea" id="RHEA:44920"/>
        <dbReference type="ChEBI" id="CHEBI:15378"/>
        <dbReference type="ChEBI" id="CHEBI:57783"/>
        <dbReference type="ChEBI" id="CHEBI:58349"/>
        <dbReference type="ChEBI" id="CHEBI:77559"/>
        <dbReference type="ChEBI" id="CHEBI:84791"/>
    </reaction>
</comment>
<keyword evidence="2" id="KW-0560">Oxidoreductase</keyword>
<keyword evidence="1" id="KW-0521">NADP</keyword>
<evidence type="ECO:0000256" key="9">
    <source>
        <dbReference type="ARBA" id="ARBA00048340"/>
    </source>
</evidence>
<dbReference type="Gene3D" id="3.40.50.720">
    <property type="entry name" value="NAD(P)-binding Rossmann-like Domain"/>
    <property type="match status" value="1"/>
</dbReference>
<dbReference type="RefSeq" id="NP_001398243.1">
    <property type="nucleotide sequence ID" value="NM_001411314.1"/>
</dbReference>
<dbReference type="AGR" id="MGI:1347059"/>
<dbReference type="Antibodypedia" id="34897">
    <property type="antibodies" value="150 antibodies from 27 providers"/>
</dbReference>
<reference evidence="11 13" key="2">
    <citation type="journal article" date="2011" name="PLoS Biol.">
        <title>Modernizing reference genome assemblies.</title>
        <authorList>
            <person name="Church D.M."/>
            <person name="Schneider V.A."/>
            <person name="Graves T."/>
            <person name="Auger K."/>
            <person name="Cunningham F."/>
            <person name="Bouk N."/>
            <person name="Chen H.C."/>
            <person name="Agarwala R."/>
            <person name="McLaren W.M."/>
            <person name="Ritchie G.R."/>
            <person name="Albracht D."/>
            <person name="Kremitzki M."/>
            <person name="Rock S."/>
            <person name="Kotkiewicz H."/>
            <person name="Kremitzki C."/>
            <person name="Wollam A."/>
            <person name="Trani L."/>
            <person name="Fulton L."/>
            <person name="Fulton R."/>
            <person name="Matthews L."/>
            <person name="Whitehead S."/>
            <person name="Chow W."/>
            <person name="Torrance J."/>
            <person name="Dunn M."/>
            <person name="Harden G."/>
            <person name="Threadgold G."/>
            <person name="Wood J."/>
            <person name="Collins J."/>
            <person name="Heath P."/>
            <person name="Griffiths G."/>
            <person name="Pelan S."/>
            <person name="Grafham D."/>
            <person name="Eichler E.E."/>
            <person name="Weinstock G."/>
            <person name="Mardis E.R."/>
            <person name="Wilson R.K."/>
            <person name="Howe K."/>
            <person name="Flicek P."/>
            <person name="Hubbard T."/>
        </authorList>
    </citation>
    <scope>NUCLEOTIDE SEQUENCE [LARGE SCALE GENOMIC DNA]</scope>
    <source>
        <strain evidence="11 13">C57BL/6J</strain>
    </source>
</reference>
<protein>
    <recommendedName>
        <fullName evidence="6">Peroxisomal 2,4-dienoyl-CoA reductase [(3E)-enoyl-CoA-producing]</fullName>
        <ecNumber evidence="5">1.3.1.124</ecNumber>
    </recommendedName>
    <alternativeName>
        <fullName evidence="7">2,4-dienoyl-CoA reductase 2</fullName>
    </alternativeName>
</protein>
<evidence type="ECO:0000313" key="12">
    <source>
        <dbReference type="MGI" id="MGI:1347059"/>
    </source>
</evidence>
<dbReference type="Pfam" id="PF00106">
    <property type="entry name" value="adh_short"/>
    <property type="match status" value="1"/>
</dbReference>
<evidence type="ECO:0000256" key="8">
    <source>
        <dbReference type="ARBA" id="ARBA00048009"/>
    </source>
</evidence>
<evidence type="ECO:0000256" key="3">
    <source>
        <dbReference type="ARBA" id="ARBA00025787"/>
    </source>
</evidence>
<comment type="similarity">
    <text evidence="3">Belongs to the short-chain dehydrogenases/reductases (SDR) family. 2,4-dienoyl-CoA reductase subfamily.</text>
</comment>
<evidence type="ECO:0007829" key="15">
    <source>
        <dbReference type="ProteomicsDB" id="A0A494BB28"/>
    </source>
</evidence>
<evidence type="ECO:0000313" key="11">
    <source>
        <dbReference type="Ensembl" id="ENSMUSP00000158287.2"/>
    </source>
</evidence>
<comment type="subunit">
    <text evidence="4">Monomer, dimer and oligomer.</text>
</comment>
<name>A0A494BB28_MOUSE</name>
<reference evidence="11" key="4">
    <citation type="submission" date="2025-09" db="UniProtKB">
        <authorList>
            <consortium name="Ensembl"/>
        </authorList>
    </citation>
    <scope>IDENTIFICATION</scope>
    <source>
        <strain evidence="11">C57BL/6J</strain>
    </source>
</reference>
<dbReference type="EC" id="1.3.1.124" evidence="5"/>
<dbReference type="AlphaFoldDB" id="A0A494BB28"/>
<evidence type="ECO:0007829" key="14">
    <source>
        <dbReference type="PeptideAtlas" id="A0A494BB28"/>
    </source>
</evidence>
<evidence type="ECO:0000256" key="5">
    <source>
        <dbReference type="ARBA" id="ARBA00026117"/>
    </source>
</evidence>
<comment type="catalytic activity">
    <reaction evidence="8">
        <text>a (2E,4E)-dienoyl-CoA + NADPH + H(+) = a 4,5-saturated-(3E)-enoyl-CoA + NADP(+)</text>
        <dbReference type="Rhea" id="RHEA:45912"/>
        <dbReference type="ChEBI" id="CHEBI:15378"/>
        <dbReference type="ChEBI" id="CHEBI:57783"/>
        <dbReference type="ChEBI" id="CHEBI:58349"/>
        <dbReference type="ChEBI" id="CHEBI:85101"/>
        <dbReference type="ChEBI" id="CHEBI:85493"/>
        <dbReference type="EC" id="1.3.1.124"/>
    </reaction>
</comment>
<accession>A0A494BB28</accession>
<dbReference type="GeneTree" id="ENSGT00940000153801"/>
<dbReference type="InterPro" id="IPR045017">
    <property type="entry name" value="DECR2-like"/>
</dbReference>
<dbReference type="Proteomes" id="UP000000589">
    <property type="component" value="Chromosome 17"/>
</dbReference>
<evidence type="ECO:0000256" key="2">
    <source>
        <dbReference type="ARBA" id="ARBA00023002"/>
    </source>
</evidence>
<keyword evidence="13" id="KW-1185">Reference proteome</keyword>
<dbReference type="jPOST" id="A0A494BB28"/>
<dbReference type="InterPro" id="IPR036291">
    <property type="entry name" value="NAD(P)-bd_dom_sf"/>
</dbReference>
<dbReference type="Pfam" id="PF13561">
    <property type="entry name" value="adh_short_C2"/>
    <property type="match status" value="1"/>
</dbReference>
<proteinExistence type="evidence at protein level"/>
<dbReference type="CTD" id="26063"/>
<dbReference type="SUPFAM" id="SSF51735">
    <property type="entry name" value="NAD(P)-binding Rossmann-fold domains"/>
    <property type="match status" value="1"/>
</dbReference>
<dbReference type="SMR" id="A0A494BB28"/>
<organism evidence="11 13">
    <name type="scientific">Mus musculus</name>
    <name type="common">Mouse</name>
    <dbReference type="NCBI Taxonomy" id="10090"/>
    <lineage>
        <taxon>Eukaryota</taxon>
        <taxon>Metazoa</taxon>
        <taxon>Chordata</taxon>
        <taxon>Craniata</taxon>
        <taxon>Vertebrata</taxon>
        <taxon>Euteleostomi</taxon>
        <taxon>Mammalia</taxon>
        <taxon>Eutheria</taxon>
        <taxon>Euarchontoglires</taxon>
        <taxon>Glires</taxon>
        <taxon>Rodentia</taxon>
        <taxon>Myomorpha</taxon>
        <taxon>Muroidea</taxon>
        <taxon>Muridae</taxon>
        <taxon>Murinae</taxon>
        <taxon>Mus</taxon>
        <taxon>Mus</taxon>
    </lineage>
</organism>
<gene>
    <name evidence="11 12" type="primary">Decr2</name>
</gene>
<comment type="catalytic activity">
    <reaction evidence="9">
        <text>a (2E,4Z)-dienoyl-CoA + NADPH + H(+) = a 4,5-saturated-(3E)-enoyl-CoA + NADP(+)</text>
        <dbReference type="Rhea" id="RHEA:61892"/>
        <dbReference type="ChEBI" id="CHEBI:15378"/>
        <dbReference type="ChEBI" id="CHEBI:57783"/>
        <dbReference type="ChEBI" id="CHEBI:58349"/>
        <dbReference type="ChEBI" id="CHEBI:85099"/>
        <dbReference type="ChEBI" id="CHEBI:85493"/>
        <dbReference type="EC" id="1.3.1.124"/>
    </reaction>
</comment>
<dbReference type="VEuPathDB" id="HostDB:ENSMUSG00000036775"/>
<evidence type="ECO:0000313" key="13">
    <source>
        <dbReference type="Proteomes" id="UP000000589"/>
    </source>
</evidence>
<evidence type="ECO:0000256" key="4">
    <source>
        <dbReference type="ARBA" id="ARBA00025939"/>
    </source>
</evidence>
<dbReference type="PANTHER" id="PTHR43296:SF2">
    <property type="entry name" value="PEROXISOMAL 2,4-DIENOYL-COA REDUCTASE [(3E)-ENOYL-COA-PRODUCING]"/>
    <property type="match status" value="1"/>
</dbReference>